<evidence type="ECO:0000256" key="1">
    <source>
        <dbReference type="SAM" id="SignalP"/>
    </source>
</evidence>
<accession>A0AA37SSL2</accession>
<reference evidence="3" key="2">
    <citation type="submission" date="2023-01" db="EMBL/GenBank/DDBJ databases">
        <title>Draft genome sequence of Portibacter lacus strain NBRC 108769.</title>
        <authorList>
            <person name="Sun Q."/>
            <person name="Mori K."/>
        </authorList>
    </citation>
    <scope>NUCLEOTIDE SEQUENCE</scope>
    <source>
        <strain evidence="3">NBRC 108769</strain>
    </source>
</reference>
<dbReference type="AlphaFoldDB" id="A0AA37SSL2"/>
<keyword evidence="1" id="KW-0732">Signal</keyword>
<dbReference type="SUPFAM" id="SSF56935">
    <property type="entry name" value="Porins"/>
    <property type="match status" value="1"/>
</dbReference>
<keyword evidence="3" id="KW-0675">Receptor</keyword>
<keyword evidence="4" id="KW-1185">Reference proteome</keyword>
<dbReference type="Pfam" id="PF13715">
    <property type="entry name" value="CarbopepD_reg_2"/>
    <property type="match status" value="1"/>
</dbReference>
<gene>
    <name evidence="3" type="ORF">GCM10007940_20180</name>
</gene>
<dbReference type="Gene3D" id="2.60.40.1120">
    <property type="entry name" value="Carboxypeptidase-like, regulatory domain"/>
    <property type="match status" value="1"/>
</dbReference>
<organism evidence="3 4">
    <name type="scientific">Portibacter lacus</name>
    <dbReference type="NCBI Taxonomy" id="1099794"/>
    <lineage>
        <taxon>Bacteria</taxon>
        <taxon>Pseudomonadati</taxon>
        <taxon>Bacteroidota</taxon>
        <taxon>Saprospiria</taxon>
        <taxon>Saprospirales</taxon>
        <taxon>Haliscomenobacteraceae</taxon>
        <taxon>Portibacter</taxon>
    </lineage>
</organism>
<dbReference type="SUPFAM" id="SSF49464">
    <property type="entry name" value="Carboxypeptidase regulatory domain-like"/>
    <property type="match status" value="1"/>
</dbReference>
<feature type="signal peptide" evidence="1">
    <location>
        <begin position="1"/>
        <end position="19"/>
    </location>
</feature>
<evidence type="ECO:0000259" key="2">
    <source>
        <dbReference type="Pfam" id="PF07715"/>
    </source>
</evidence>
<evidence type="ECO:0000313" key="3">
    <source>
        <dbReference type="EMBL" id="GLR17403.1"/>
    </source>
</evidence>
<dbReference type="InterPro" id="IPR012910">
    <property type="entry name" value="Plug_dom"/>
</dbReference>
<feature type="domain" description="TonB-dependent receptor plug" evidence="2">
    <location>
        <begin position="137"/>
        <end position="219"/>
    </location>
</feature>
<comment type="caution">
    <text evidence="3">The sequence shown here is derived from an EMBL/GenBank/DDBJ whole genome shotgun (WGS) entry which is preliminary data.</text>
</comment>
<dbReference type="Proteomes" id="UP001156666">
    <property type="component" value="Unassembled WGS sequence"/>
</dbReference>
<feature type="chain" id="PRO_5041215892" evidence="1">
    <location>
        <begin position="20"/>
        <end position="838"/>
    </location>
</feature>
<protein>
    <submittedName>
        <fullName evidence="3">TonB-dependent receptor</fullName>
    </submittedName>
</protein>
<dbReference type="EMBL" id="BSOH01000011">
    <property type="protein sequence ID" value="GLR17403.1"/>
    <property type="molecule type" value="Genomic_DNA"/>
</dbReference>
<name>A0AA37SSL2_9BACT</name>
<evidence type="ECO:0000313" key="4">
    <source>
        <dbReference type="Proteomes" id="UP001156666"/>
    </source>
</evidence>
<reference evidence="3" key="1">
    <citation type="journal article" date="2014" name="Int. J. Syst. Evol. Microbiol.">
        <title>Complete genome sequence of Corynebacterium casei LMG S-19264T (=DSM 44701T), isolated from a smear-ripened cheese.</title>
        <authorList>
            <consortium name="US DOE Joint Genome Institute (JGI-PGF)"/>
            <person name="Walter F."/>
            <person name="Albersmeier A."/>
            <person name="Kalinowski J."/>
            <person name="Ruckert C."/>
        </authorList>
    </citation>
    <scope>NUCLEOTIDE SEQUENCE</scope>
    <source>
        <strain evidence="3">NBRC 108769</strain>
    </source>
</reference>
<dbReference type="Pfam" id="PF07715">
    <property type="entry name" value="Plug"/>
    <property type="match status" value="1"/>
</dbReference>
<dbReference type="InterPro" id="IPR008969">
    <property type="entry name" value="CarboxyPept-like_regulatory"/>
</dbReference>
<sequence>MGKSTLYLLLILCAFQLSGQEIEVFGKVTDLEAGTPIDFVTVYLEGGSYATETDSEGLYRLKAPANTDIYIIFTRIGYSEAKVFVEKTKEGITRNINAQMAPKTSELGVTITESRIEDLGIIREEVEDLVYLPTASGNFESVLPSIALGVSSGTGGELSSQYNVRGGNYDENLVYVNDFEIYRPQLIRSSQQEGLSFPNIDLIRDLQFSSGGFQAKYGDKLSSVLDISYKRPEEFKATASGSLLGASAHIEGSKQIGKNKYNKFRYLVGARYKTTKYLLGSLDIEGEYLPNFTDFQTYLSYDINKSWQVGVLANYNKSVYNFTPESGQQGAGFVDFALQLLTFYEGQEKDGFTNGMTGVSLTYLPERERNPVYMKFLASSYTSQESETFDIIGEYFLQQIETNFGKDNAGEPIALLGTGAQHEFTRNLLFANVNNFQYKGGIELQSDNGSGSNHFLEWSAKYQSEYIFDKINEWERLDSAGYSIPYNGETIPLNFSYQTNNTLLSNRFTAYFQDAYSLYTGSAEWRFVAGARFSYWDLNKESFISPRFQVLYKPINNRNDLTFKLSGGVYNQSPFYREMRLEDGSLNTDLQSQKSLHLVGGLGYDFYWRSVSSKKFRLISEIYYKKMTDIVSYEIDNVRIRYSGENDANAYAAGIDVRVNGEFVPGAESWVNLSFLKTNEQLIGVEHLQRSIGDSIATPVDWVPRPTDQFMSLNMFFQDYLPMNKNFKMNLNLGISTGLPFGLKGNNKVYRNTYRYPLYQRVDIGFAYMLWDRANKEKRPNHPLRVFRKSWLSLDVLNMLQIRNIASYTWVKAINNRQFAIPNALTSRRVNLRFKVEF</sequence>
<proteinExistence type="predicted"/>
<dbReference type="RefSeq" id="WP_235294112.1">
    <property type="nucleotide sequence ID" value="NZ_BSOH01000011.1"/>
</dbReference>